<gene>
    <name evidence="12" type="primary">proS</name>
    <name evidence="14" type="ORF">GSF08_04305</name>
</gene>
<dbReference type="Gene3D" id="3.40.50.800">
    <property type="entry name" value="Anticodon-binding domain"/>
    <property type="match status" value="1"/>
</dbReference>
<dbReference type="InterPro" id="IPR050062">
    <property type="entry name" value="Pro-tRNA_synthetase"/>
</dbReference>
<comment type="caution">
    <text evidence="14">The sequence shown here is derived from an EMBL/GenBank/DDBJ whole genome shotgun (WGS) entry which is preliminary data.</text>
</comment>
<dbReference type="InterPro" id="IPR002316">
    <property type="entry name" value="Pro-tRNA-ligase_IIa"/>
</dbReference>
<proteinExistence type="inferred from homology"/>
<dbReference type="Pfam" id="PF00587">
    <property type="entry name" value="tRNA-synt_2b"/>
    <property type="match status" value="1"/>
</dbReference>
<evidence type="ECO:0000256" key="8">
    <source>
        <dbReference type="ARBA" id="ARBA00023146"/>
    </source>
</evidence>
<name>A0A6N8U4N6_9FIRM</name>
<organism evidence="14 15">
    <name type="scientific">Copranaerobaculum intestinale</name>
    <dbReference type="NCBI Taxonomy" id="2692629"/>
    <lineage>
        <taxon>Bacteria</taxon>
        <taxon>Bacillati</taxon>
        <taxon>Bacillota</taxon>
        <taxon>Erysipelotrichia</taxon>
        <taxon>Erysipelotrichales</taxon>
        <taxon>Erysipelotrichaceae</taxon>
        <taxon>Copranaerobaculum</taxon>
    </lineage>
</organism>
<evidence type="ECO:0000256" key="2">
    <source>
        <dbReference type="ARBA" id="ARBA00011738"/>
    </source>
</evidence>
<evidence type="ECO:0000256" key="11">
    <source>
        <dbReference type="ARBA" id="ARBA00060755"/>
    </source>
</evidence>
<keyword evidence="3 12" id="KW-0963">Cytoplasm</keyword>
<dbReference type="HAMAP" id="MF_01569">
    <property type="entry name" value="Pro_tRNA_synth_type1"/>
    <property type="match status" value="1"/>
</dbReference>
<dbReference type="InterPro" id="IPR007214">
    <property type="entry name" value="YbaK/aa-tRNA-synth-assoc-dom"/>
</dbReference>
<dbReference type="FunFam" id="3.30.930.10:FF:000065">
    <property type="entry name" value="Proline--tRNA ligase"/>
    <property type="match status" value="1"/>
</dbReference>
<dbReference type="InterPro" id="IPR036754">
    <property type="entry name" value="YbaK/aa-tRNA-synt-asso_dom_sf"/>
</dbReference>
<keyword evidence="15" id="KW-1185">Reference proteome</keyword>
<dbReference type="NCBIfam" id="TIGR00409">
    <property type="entry name" value="proS_fam_II"/>
    <property type="match status" value="1"/>
</dbReference>
<dbReference type="RefSeq" id="WP_160624575.1">
    <property type="nucleotide sequence ID" value="NZ_WUUQ01000001.1"/>
</dbReference>
<keyword evidence="8 12" id="KW-0030">Aminoacyl-tRNA synthetase</keyword>
<dbReference type="InterPro" id="IPR006195">
    <property type="entry name" value="aa-tRNA-synth_II"/>
</dbReference>
<dbReference type="PRINTS" id="PR01046">
    <property type="entry name" value="TRNASYNTHPRO"/>
</dbReference>
<dbReference type="EC" id="6.1.1.15" evidence="12"/>
<dbReference type="InterPro" id="IPR023717">
    <property type="entry name" value="Pro-tRNA-Synthase_IIa_type1"/>
</dbReference>
<dbReference type="PANTHER" id="PTHR42753">
    <property type="entry name" value="MITOCHONDRIAL RIBOSOME PROTEIN L39/PROLYL-TRNA LIGASE FAMILY MEMBER"/>
    <property type="match status" value="1"/>
</dbReference>
<keyword evidence="7 12" id="KW-0648">Protein biosynthesis</keyword>
<dbReference type="InterPro" id="IPR004500">
    <property type="entry name" value="Pro-tRNA-synth_IIa_bac-type"/>
</dbReference>
<evidence type="ECO:0000259" key="13">
    <source>
        <dbReference type="PROSITE" id="PS50862"/>
    </source>
</evidence>
<dbReference type="SUPFAM" id="SSF55826">
    <property type="entry name" value="YbaK/ProRS associated domain"/>
    <property type="match status" value="1"/>
</dbReference>
<dbReference type="GO" id="GO:0006433">
    <property type="term" value="P:prolyl-tRNA aminoacylation"/>
    <property type="evidence" value="ECO:0007669"/>
    <property type="project" value="UniProtKB-UniRule"/>
</dbReference>
<keyword evidence="6 12" id="KW-0067">ATP-binding</keyword>
<dbReference type="NCBIfam" id="NF006625">
    <property type="entry name" value="PRK09194.1"/>
    <property type="match status" value="1"/>
</dbReference>
<evidence type="ECO:0000256" key="10">
    <source>
        <dbReference type="ARBA" id="ARBA00053664"/>
    </source>
</evidence>
<dbReference type="CDD" id="cd00861">
    <property type="entry name" value="ProRS_anticodon_short"/>
    <property type="match status" value="1"/>
</dbReference>
<evidence type="ECO:0000256" key="12">
    <source>
        <dbReference type="HAMAP-Rule" id="MF_01569"/>
    </source>
</evidence>
<keyword evidence="4 12" id="KW-0436">Ligase</keyword>
<dbReference type="InterPro" id="IPR044140">
    <property type="entry name" value="ProRS_anticodon_short"/>
</dbReference>
<comment type="function">
    <text evidence="10 12">Catalyzes the attachment of proline to tRNA(Pro) in a two-step reaction: proline is first activated by ATP to form Pro-AMP and then transferred to the acceptor end of tRNA(Pro). As ProRS can inadvertently accommodate and process non-cognate amino acids such as alanine and cysteine, to avoid such errors it has two additional distinct editing activities against alanine. One activity is designated as 'pretransfer' editing and involves the tRNA(Pro)-independent hydrolysis of activated Ala-AMP. The other activity is designated 'posttransfer' editing and involves deacylation of mischarged Ala-tRNA(Pro). The misacylated Cys-tRNA(Pro) is not edited by ProRS.</text>
</comment>
<accession>A0A6N8U4N6</accession>
<evidence type="ECO:0000256" key="7">
    <source>
        <dbReference type="ARBA" id="ARBA00022917"/>
    </source>
</evidence>
<dbReference type="EMBL" id="WUUQ01000001">
    <property type="protein sequence ID" value="MXQ73156.1"/>
    <property type="molecule type" value="Genomic_DNA"/>
</dbReference>
<comment type="similarity">
    <text evidence="11 12">Belongs to the class-II aminoacyl-tRNA synthetase family. ProS type 1 subfamily.</text>
</comment>
<evidence type="ECO:0000313" key="14">
    <source>
        <dbReference type="EMBL" id="MXQ73156.1"/>
    </source>
</evidence>
<dbReference type="PROSITE" id="PS50862">
    <property type="entry name" value="AA_TRNA_LIGASE_II"/>
    <property type="match status" value="1"/>
</dbReference>
<dbReference type="InterPro" id="IPR002314">
    <property type="entry name" value="aa-tRNA-synt_IIb"/>
</dbReference>
<evidence type="ECO:0000256" key="3">
    <source>
        <dbReference type="ARBA" id="ARBA00022490"/>
    </source>
</evidence>
<dbReference type="Gene3D" id="3.30.930.10">
    <property type="entry name" value="Bira Bifunctional Protein, Domain 2"/>
    <property type="match status" value="2"/>
</dbReference>
<evidence type="ECO:0000256" key="1">
    <source>
        <dbReference type="ARBA" id="ARBA00004496"/>
    </source>
</evidence>
<comment type="subunit">
    <text evidence="2 12">Homodimer.</text>
</comment>
<protein>
    <recommendedName>
        <fullName evidence="12">Proline--tRNA ligase</fullName>
        <ecNumber evidence="12">6.1.1.15</ecNumber>
    </recommendedName>
    <alternativeName>
        <fullName evidence="12">Prolyl-tRNA synthetase</fullName>
        <shortName evidence="12">ProRS</shortName>
    </alternativeName>
</protein>
<comment type="domain">
    <text evidence="12">Consists of three domains: the N-terminal catalytic domain, the editing domain and the C-terminal anticodon-binding domain.</text>
</comment>
<dbReference type="Pfam" id="PF03129">
    <property type="entry name" value="HGTP_anticodon"/>
    <property type="match status" value="1"/>
</dbReference>
<dbReference type="GO" id="GO:0004827">
    <property type="term" value="F:proline-tRNA ligase activity"/>
    <property type="evidence" value="ECO:0007669"/>
    <property type="project" value="UniProtKB-UniRule"/>
</dbReference>
<dbReference type="GO" id="GO:0005524">
    <property type="term" value="F:ATP binding"/>
    <property type="evidence" value="ECO:0007669"/>
    <property type="project" value="UniProtKB-UniRule"/>
</dbReference>
<keyword evidence="5 12" id="KW-0547">Nucleotide-binding</keyword>
<dbReference type="InterPro" id="IPR036621">
    <property type="entry name" value="Anticodon-bd_dom_sf"/>
</dbReference>
<dbReference type="CDD" id="cd04334">
    <property type="entry name" value="ProRS-INS"/>
    <property type="match status" value="1"/>
</dbReference>
<comment type="catalytic activity">
    <reaction evidence="9 12">
        <text>tRNA(Pro) + L-proline + ATP = L-prolyl-tRNA(Pro) + AMP + diphosphate</text>
        <dbReference type="Rhea" id="RHEA:14305"/>
        <dbReference type="Rhea" id="RHEA-COMP:9700"/>
        <dbReference type="Rhea" id="RHEA-COMP:9702"/>
        <dbReference type="ChEBI" id="CHEBI:30616"/>
        <dbReference type="ChEBI" id="CHEBI:33019"/>
        <dbReference type="ChEBI" id="CHEBI:60039"/>
        <dbReference type="ChEBI" id="CHEBI:78442"/>
        <dbReference type="ChEBI" id="CHEBI:78532"/>
        <dbReference type="ChEBI" id="CHEBI:456215"/>
        <dbReference type="EC" id="6.1.1.15"/>
    </reaction>
</comment>
<dbReference type="Gene3D" id="3.90.960.10">
    <property type="entry name" value="YbaK/aminoacyl-tRNA synthetase-associated domain"/>
    <property type="match status" value="1"/>
</dbReference>
<evidence type="ECO:0000256" key="9">
    <source>
        <dbReference type="ARBA" id="ARBA00047671"/>
    </source>
</evidence>
<dbReference type="GO" id="GO:0140096">
    <property type="term" value="F:catalytic activity, acting on a protein"/>
    <property type="evidence" value="ECO:0007669"/>
    <property type="project" value="UniProtKB-ARBA"/>
</dbReference>
<evidence type="ECO:0000256" key="5">
    <source>
        <dbReference type="ARBA" id="ARBA00022741"/>
    </source>
</evidence>
<evidence type="ECO:0000256" key="6">
    <source>
        <dbReference type="ARBA" id="ARBA00022840"/>
    </source>
</evidence>
<reference evidence="14 15" key="1">
    <citation type="submission" date="2019-12" db="EMBL/GenBank/DDBJ databases">
        <authorList>
            <person name="Yang R."/>
        </authorList>
    </citation>
    <scope>NUCLEOTIDE SEQUENCE [LARGE SCALE GENOMIC DNA]</scope>
    <source>
        <strain evidence="14 15">DONG20-135</strain>
    </source>
</reference>
<feature type="domain" description="Aminoacyl-transfer RNA synthetases class-II family profile" evidence="13">
    <location>
        <begin position="38"/>
        <end position="462"/>
    </location>
</feature>
<dbReference type="SUPFAM" id="SSF55681">
    <property type="entry name" value="Class II aaRS and biotin synthetases"/>
    <property type="match status" value="1"/>
</dbReference>
<dbReference type="Proteomes" id="UP000434036">
    <property type="component" value="Unassembled WGS sequence"/>
</dbReference>
<sequence length="561" mass="63448">MKLSNSYFYTLRENVKDEDSTSGNLLARAGMIKKSSAGVYMIMPLGMKVLHKIETIIREEMDNTGAQELLMPSLILEEVYENSGRREAFGSNMFALKDRFQKNYVLGPTHEELFTMAAMMKGRSYKDFPYTLYQIQTKYRDETRPRFGLIRVREFIMKDSYSFDTDLDGLHVSYMKMFNAYKKIFDRMDLNYKIVKADTGAMGGLLSEEFQALCEIGEDVVVNCEHCDFSSNLEITEVIDQSVPSTEPYQDIELVATPNAKTIEEVAAFFGCQADQFVKTLIYRVDGKLYAFLLKGNRELNETKALKLLKANEIELANFEDVETVTKAKVGFAGPIGLSIPVIMDQEIVNMRNFITGANQSDHHLKNVNIKDFEVYKTADIASVKEGDICPVCGKPLVFTKGIEVGNTFKLGTKYAKSLGLEYLDADNKLQPVVMGSYGIGCERCMAAIVEQHNDEHGIIWPKSVAPFDLGIVVANIKDETQVKLAEKLYNQLKQQGYDVLLDDRKERPGVKFKDMELIGLPIRITVGKRSGEGIIEVRERTADENQEMSVEELYAYLKQA</sequence>
<evidence type="ECO:0000256" key="4">
    <source>
        <dbReference type="ARBA" id="ARBA00022598"/>
    </source>
</evidence>
<dbReference type="PANTHER" id="PTHR42753:SF2">
    <property type="entry name" value="PROLINE--TRNA LIGASE"/>
    <property type="match status" value="1"/>
</dbReference>
<reference evidence="14 15" key="2">
    <citation type="submission" date="2020-01" db="EMBL/GenBank/DDBJ databases">
        <title>Clostridiaceae sp. nov. isolated from the gut of human by culturomics.</title>
        <authorList>
            <person name="Chang Y."/>
        </authorList>
    </citation>
    <scope>NUCLEOTIDE SEQUENCE [LARGE SCALE GENOMIC DNA]</scope>
    <source>
        <strain evidence="14 15">DONG20-135</strain>
    </source>
</reference>
<dbReference type="InterPro" id="IPR045864">
    <property type="entry name" value="aa-tRNA-synth_II/BPL/LPL"/>
</dbReference>
<dbReference type="FunFam" id="3.40.50.800:FF:000011">
    <property type="entry name" value="Proline--tRNA ligase"/>
    <property type="match status" value="1"/>
</dbReference>
<dbReference type="GO" id="GO:0016740">
    <property type="term" value="F:transferase activity"/>
    <property type="evidence" value="ECO:0007669"/>
    <property type="project" value="UniProtKB-ARBA"/>
</dbReference>
<dbReference type="SUPFAM" id="SSF52954">
    <property type="entry name" value="Class II aaRS ABD-related"/>
    <property type="match status" value="1"/>
</dbReference>
<dbReference type="InterPro" id="IPR004154">
    <property type="entry name" value="Anticodon-bd"/>
</dbReference>
<comment type="subcellular location">
    <subcellularLocation>
        <location evidence="1 12">Cytoplasm</location>
    </subcellularLocation>
</comment>
<dbReference type="GO" id="GO:0005829">
    <property type="term" value="C:cytosol"/>
    <property type="evidence" value="ECO:0007669"/>
    <property type="project" value="TreeGrafter"/>
</dbReference>
<evidence type="ECO:0000313" key="15">
    <source>
        <dbReference type="Proteomes" id="UP000434036"/>
    </source>
</evidence>
<dbReference type="Pfam" id="PF04073">
    <property type="entry name" value="tRNA_edit"/>
    <property type="match status" value="1"/>
</dbReference>
<dbReference type="AlphaFoldDB" id="A0A6N8U4N6"/>
<dbReference type="GO" id="GO:0002161">
    <property type="term" value="F:aminoacyl-tRNA deacylase activity"/>
    <property type="evidence" value="ECO:0007669"/>
    <property type="project" value="InterPro"/>
</dbReference>